<gene>
    <name evidence="11" type="ORF">NK125_03625</name>
</gene>
<dbReference type="PANTHER" id="PTHR42713:SF3">
    <property type="entry name" value="TRANSCRIPTIONAL REGULATORY PROTEIN HPTR"/>
    <property type="match status" value="1"/>
</dbReference>
<dbReference type="Gene3D" id="1.10.10.60">
    <property type="entry name" value="Homeodomain-like"/>
    <property type="match status" value="1"/>
</dbReference>
<feature type="modified residue" description="4-aspartylphosphate" evidence="7">
    <location>
        <position position="55"/>
    </location>
</feature>
<dbReference type="EMBL" id="JAMZFW010000003">
    <property type="protein sequence ID" value="MCP1101503.1"/>
    <property type="molecule type" value="Genomic_DNA"/>
</dbReference>
<organism evidence="11 12">
    <name type="scientific">Aequitasia blattaphilus</name>
    <dbReference type="NCBI Taxonomy" id="2949332"/>
    <lineage>
        <taxon>Bacteria</taxon>
        <taxon>Bacillati</taxon>
        <taxon>Bacillota</taxon>
        <taxon>Clostridia</taxon>
        <taxon>Lachnospirales</taxon>
        <taxon>Lachnospiraceae</taxon>
        <taxon>Aequitasia</taxon>
    </lineage>
</organism>
<dbReference type="SUPFAM" id="SSF52172">
    <property type="entry name" value="CheY-like"/>
    <property type="match status" value="1"/>
</dbReference>
<keyword evidence="8" id="KW-0175">Coiled coil</keyword>
<dbReference type="Pfam" id="PF00072">
    <property type="entry name" value="Response_reg"/>
    <property type="match status" value="1"/>
</dbReference>
<keyword evidence="3 7" id="KW-0597">Phosphoprotein</keyword>
<keyword evidence="5" id="KW-0238">DNA-binding</keyword>
<dbReference type="InterPro" id="IPR051552">
    <property type="entry name" value="HptR"/>
</dbReference>
<evidence type="ECO:0000256" key="7">
    <source>
        <dbReference type="PROSITE-ProRule" id="PRU00169"/>
    </source>
</evidence>
<accession>A0ABT1E6P2</accession>
<evidence type="ECO:0000259" key="10">
    <source>
        <dbReference type="PROSITE" id="PS50110"/>
    </source>
</evidence>
<feature type="domain" description="Response regulatory" evidence="10">
    <location>
        <begin position="3"/>
        <end position="120"/>
    </location>
</feature>
<sequence length="532" mass="61659">MYKIMIVDDNHLSIEGIYNRINWQQLNAQVTHKVYDGKMSLEILKSEAIDLIISDIEMPQLDGLSLAKEALTIHPNIKIILISAFDKFEYAKQAIRLGAFDYVEKPLNYEYLEQILKKALNSLANEQKNLAILKHSKPLMIDNFFFELLNSTCEEAKYSLDNYPNYLNLELNYRYFQTIIVRVENAKEIKDRIGVEKYHVSLMSISDKIKESLKDDFFMVHILSNFNELIVIIGHNYSSSKYFHKRATEIFTDLSSTLHTQIFEVHIGIGNVVKYLWNLALSYEDASKALEYCFFFPQKEIFDIRDTIGKGLPQEFYQTQHEEELIQLICKKDLDALEEWMNQLARELLANYRTKQLVFIQIYTLLGRLLKFLYEMDIDSKNIEKEIIEVYSKIDAFNNSSEIFKWFNKICKLACEKMNASIKTYHDRTCASVISYVKEHYNDANLSLNNIADYVNVSSSHLSALFKKNSGTNISDIITSVRIDAACQLLTNTTIPLKEISEKSVILTNTISVPVSKRKQAKHLPSIVRNTP</sequence>
<evidence type="ECO:0000259" key="9">
    <source>
        <dbReference type="PROSITE" id="PS01124"/>
    </source>
</evidence>
<dbReference type="Proteomes" id="UP001523566">
    <property type="component" value="Unassembled WGS sequence"/>
</dbReference>
<dbReference type="PROSITE" id="PS01124">
    <property type="entry name" value="HTH_ARAC_FAMILY_2"/>
    <property type="match status" value="1"/>
</dbReference>
<dbReference type="InterPro" id="IPR011006">
    <property type="entry name" value="CheY-like_superfamily"/>
</dbReference>
<evidence type="ECO:0000256" key="3">
    <source>
        <dbReference type="ARBA" id="ARBA00022553"/>
    </source>
</evidence>
<protein>
    <recommendedName>
        <fullName evidence="1">Stage 0 sporulation protein A homolog</fullName>
    </recommendedName>
</protein>
<dbReference type="InterPro" id="IPR041522">
    <property type="entry name" value="CdaR_GGDEF"/>
</dbReference>
<dbReference type="Pfam" id="PF12833">
    <property type="entry name" value="HTH_18"/>
    <property type="match status" value="1"/>
</dbReference>
<evidence type="ECO:0000313" key="11">
    <source>
        <dbReference type="EMBL" id="MCP1101503.1"/>
    </source>
</evidence>
<dbReference type="SMART" id="SM00448">
    <property type="entry name" value="REC"/>
    <property type="match status" value="1"/>
</dbReference>
<evidence type="ECO:0000256" key="8">
    <source>
        <dbReference type="SAM" id="Coils"/>
    </source>
</evidence>
<dbReference type="Pfam" id="PF17853">
    <property type="entry name" value="GGDEF_2"/>
    <property type="match status" value="1"/>
</dbReference>
<evidence type="ECO:0000256" key="2">
    <source>
        <dbReference type="ARBA" id="ARBA00022490"/>
    </source>
</evidence>
<comment type="function">
    <text evidence="6">May play the central regulatory role in sporulation. It may be an element of the effector pathway responsible for the activation of sporulation genes in response to nutritional stress. Spo0A may act in concert with spo0H (a sigma factor) to control the expression of some genes that are critical to the sporulation process.</text>
</comment>
<dbReference type="Gene3D" id="3.40.50.2300">
    <property type="match status" value="1"/>
</dbReference>
<feature type="domain" description="HTH araC/xylS-type" evidence="9">
    <location>
        <begin position="431"/>
        <end position="503"/>
    </location>
</feature>
<feature type="coiled-coil region" evidence="8">
    <location>
        <begin position="109"/>
        <end position="136"/>
    </location>
</feature>
<comment type="caution">
    <text evidence="11">The sequence shown here is derived from an EMBL/GenBank/DDBJ whole genome shotgun (WGS) entry which is preliminary data.</text>
</comment>
<reference evidence="11 12" key="1">
    <citation type="journal article" date="2022" name="Genome Biol. Evol.">
        <title>Host diet, physiology and behaviors set the stage for Lachnospiraceae cladogenesis.</title>
        <authorList>
            <person name="Vera-Ponce De Leon A."/>
            <person name="Schneider M."/>
            <person name="Jahnes B.C."/>
            <person name="Sadowski V."/>
            <person name="Camuy-Velez L.A."/>
            <person name="Duan J."/>
            <person name="Sabree Z.L."/>
        </authorList>
    </citation>
    <scope>NUCLEOTIDE SEQUENCE [LARGE SCALE GENOMIC DNA]</scope>
    <source>
        <strain evidence="11 12">PAL113</strain>
    </source>
</reference>
<proteinExistence type="predicted"/>
<dbReference type="PANTHER" id="PTHR42713">
    <property type="entry name" value="HISTIDINE KINASE-RELATED"/>
    <property type="match status" value="1"/>
</dbReference>
<dbReference type="CDD" id="cd17536">
    <property type="entry name" value="REC_YesN-like"/>
    <property type="match status" value="1"/>
</dbReference>
<dbReference type="InterPro" id="IPR001789">
    <property type="entry name" value="Sig_transdc_resp-reg_receiver"/>
</dbReference>
<evidence type="ECO:0000256" key="1">
    <source>
        <dbReference type="ARBA" id="ARBA00018672"/>
    </source>
</evidence>
<evidence type="ECO:0000256" key="5">
    <source>
        <dbReference type="ARBA" id="ARBA00023125"/>
    </source>
</evidence>
<dbReference type="PROSITE" id="PS50110">
    <property type="entry name" value="RESPONSE_REGULATORY"/>
    <property type="match status" value="1"/>
</dbReference>
<evidence type="ECO:0000256" key="6">
    <source>
        <dbReference type="ARBA" id="ARBA00024867"/>
    </source>
</evidence>
<dbReference type="InterPro" id="IPR018060">
    <property type="entry name" value="HTH_AraC"/>
</dbReference>
<keyword evidence="2" id="KW-0963">Cytoplasm</keyword>
<dbReference type="SMART" id="SM00342">
    <property type="entry name" value="HTH_ARAC"/>
    <property type="match status" value="1"/>
</dbReference>
<name>A0ABT1E6P2_9FIRM</name>
<keyword evidence="4" id="KW-0902">Two-component regulatory system</keyword>
<keyword evidence="12" id="KW-1185">Reference proteome</keyword>
<evidence type="ECO:0000313" key="12">
    <source>
        <dbReference type="Proteomes" id="UP001523566"/>
    </source>
</evidence>
<evidence type="ECO:0000256" key="4">
    <source>
        <dbReference type="ARBA" id="ARBA00023012"/>
    </source>
</evidence>